<dbReference type="InterPro" id="IPR011009">
    <property type="entry name" value="Kinase-like_dom_sf"/>
</dbReference>
<comment type="catalytic activity">
    <reaction evidence="7">
        <text>L-threonyl-[protein] + ATP = O-phospho-L-threonyl-[protein] + ADP + H(+)</text>
        <dbReference type="Rhea" id="RHEA:46608"/>
        <dbReference type="Rhea" id="RHEA-COMP:11060"/>
        <dbReference type="Rhea" id="RHEA-COMP:11605"/>
        <dbReference type="ChEBI" id="CHEBI:15378"/>
        <dbReference type="ChEBI" id="CHEBI:30013"/>
        <dbReference type="ChEBI" id="CHEBI:30616"/>
        <dbReference type="ChEBI" id="CHEBI:61977"/>
        <dbReference type="ChEBI" id="CHEBI:456216"/>
        <dbReference type="EC" id="2.7.11.1"/>
    </reaction>
</comment>
<evidence type="ECO:0000256" key="5">
    <source>
        <dbReference type="ARBA" id="ARBA00022777"/>
    </source>
</evidence>
<dbReference type="PROSITE" id="PS00108">
    <property type="entry name" value="PROTEIN_KINASE_ST"/>
    <property type="match status" value="1"/>
</dbReference>
<dbReference type="EC" id="2.7.11.1" evidence="1"/>
<evidence type="ECO:0000256" key="2">
    <source>
        <dbReference type="ARBA" id="ARBA00022527"/>
    </source>
</evidence>
<feature type="domain" description="Protein kinase" evidence="12">
    <location>
        <begin position="10"/>
        <end position="336"/>
    </location>
</feature>
<sequence length="456" mass="51328">MLTNCQINNFKLNRQIGSGAYGLVFHAVDVITENEYAIKAVVKNPATGATPEIKRSTMLQTQLYYYFKSFQNRLFLPSIDLDSIRGLSEEQLERAPHFREIAMQLRVHAHPNVVTVHQVLESPLATFLVMDYYSRDLFTSIVDDQHFAGSGQLVKKVFLQLCSVLQHCHARGVYHCDIKPENILLDAEDNACLCDFGLSTLAEQLPANACVGSSYYMAPERISCPSSLQASGAAGSTEDAGAPSTPALFPTMAGDVWSLGVILINLTCIRNPWLKAHQLEDNTFGYFVRDPHVLFKILPISQQLFDILMDILRLNPADRAPLSEIRERVADCTSFTTSGPLSKVEPLSQYERQQFLITQKGLSIRQMLHHFHTDDEPYKHVSPEEDETEFTSEDECYRQLSSVDTTPTGSVDVDQTSRTKRGNEAVLPSEFKVRYLTSNMSTITNYSSHSRWLPQY</sequence>
<dbReference type="InterPro" id="IPR000719">
    <property type="entry name" value="Prot_kinase_dom"/>
</dbReference>
<comment type="similarity">
    <text evidence="10">Belongs to the protein kinase superfamily.</text>
</comment>
<dbReference type="PROSITE" id="PS50011">
    <property type="entry name" value="PROTEIN_KINASE_DOM"/>
    <property type="match status" value="1"/>
</dbReference>
<keyword evidence="3" id="KW-0808">Transferase</keyword>
<organism evidence="13 14">
    <name type="scientific">Lachancea quebecensis</name>
    <dbReference type="NCBI Taxonomy" id="1654605"/>
    <lineage>
        <taxon>Eukaryota</taxon>
        <taxon>Fungi</taxon>
        <taxon>Dikarya</taxon>
        <taxon>Ascomycota</taxon>
        <taxon>Saccharomycotina</taxon>
        <taxon>Saccharomycetes</taxon>
        <taxon>Saccharomycetales</taxon>
        <taxon>Saccharomycetaceae</taxon>
        <taxon>Lachancea</taxon>
    </lineage>
</organism>
<evidence type="ECO:0000256" key="8">
    <source>
        <dbReference type="ARBA" id="ARBA00048679"/>
    </source>
</evidence>
<evidence type="ECO:0000259" key="12">
    <source>
        <dbReference type="PROSITE" id="PS50011"/>
    </source>
</evidence>
<evidence type="ECO:0000256" key="9">
    <source>
        <dbReference type="PROSITE-ProRule" id="PRU10141"/>
    </source>
</evidence>
<accession>A0A0P1L3W9</accession>
<dbReference type="OrthoDB" id="541276at2759"/>
<protein>
    <recommendedName>
        <fullName evidence="1">non-specific serine/threonine protein kinase</fullName>
        <ecNumber evidence="1">2.7.11.1</ecNumber>
    </recommendedName>
</protein>
<dbReference type="AlphaFoldDB" id="A0A0P1L3W9"/>
<dbReference type="Proteomes" id="UP000236544">
    <property type="component" value="Unassembled WGS sequence"/>
</dbReference>
<proteinExistence type="inferred from homology"/>
<evidence type="ECO:0000256" key="6">
    <source>
        <dbReference type="ARBA" id="ARBA00022840"/>
    </source>
</evidence>
<dbReference type="SUPFAM" id="SSF56112">
    <property type="entry name" value="Protein kinase-like (PK-like)"/>
    <property type="match status" value="1"/>
</dbReference>
<reference evidence="14" key="1">
    <citation type="submission" date="2015-10" db="EMBL/GenBank/DDBJ databases">
        <authorList>
            <person name="Devillers H."/>
        </authorList>
    </citation>
    <scope>NUCLEOTIDE SEQUENCE [LARGE SCALE GENOMIC DNA]</scope>
</reference>
<dbReference type="GO" id="GO:0005524">
    <property type="term" value="F:ATP binding"/>
    <property type="evidence" value="ECO:0007669"/>
    <property type="project" value="UniProtKB-UniRule"/>
</dbReference>
<keyword evidence="2 10" id="KW-0723">Serine/threonine-protein kinase</keyword>
<evidence type="ECO:0000313" key="13">
    <source>
        <dbReference type="EMBL" id="CUS24400.1"/>
    </source>
</evidence>
<evidence type="ECO:0000313" key="14">
    <source>
        <dbReference type="Proteomes" id="UP000236544"/>
    </source>
</evidence>
<keyword evidence="4 9" id="KW-0547">Nucleotide-binding</keyword>
<dbReference type="Gene3D" id="3.30.200.20">
    <property type="entry name" value="Phosphorylase Kinase, domain 1"/>
    <property type="match status" value="1"/>
</dbReference>
<evidence type="ECO:0000256" key="10">
    <source>
        <dbReference type="RuleBase" id="RU000304"/>
    </source>
</evidence>
<gene>
    <name evidence="13" type="ORF">LAQU0_S16e00848g</name>
</gene>
<feature type="region of interest" description="Disordered" evidence="11">
    <location>
        <begin position="403"/>
        <end position="422"/>
    </location>
</feature>
<dbReference type="Pfam" id="PF00069">
    <property type="entry name" value="Pkinase"/>
    <property type="match status" value="1"/>
</dbReference>
<keyword evidence="14" id="KW-1185">Reference proteome</keyword>
<evidence type="ECO:0000256" key="7">
    <source>
        <dbReference type="ARBA" id="ARBA00047899"/>
    </source>
</evidence>
<dbReference type="SMART" id="SM00220">
    <property type="entry name" value="S_TKc"/>
    <property type="match status" value="1"/>
</dbReference>
<dbReference type="GO" id="GO:0004674">
    <property type="term" value="F:protein serine/threonine kinase activity"/>
    <property type="evidence" value="ECO:0007669"/>
    <property type="project" value="UniProtKB-KW"/>
</dbReference>
<dbReference type="PANTHER" id="PTHR43895:SF32">
    <property type="entry name" value="SERINE_THREONINE-PROTEIN KINASE CHK1"/>
    <property type="match status" value="1"/>
</dbReference>
<name>A0A0P1L3W9_9SACH</name>
<evidence type="ECO:0000256" key="4">
    <source>
        <dbReference type="ARBA" id="ARBA00022741"/>
    </source>
</evidence>
<feature type="compositionally biased region" description="Polar residues" evidence="11">
    <location>
        <begin position="403"/>
        <end position="414"/>
    </location>
</feature>
<keyword evidence="5" id="KW-0418">Kinase</keyword>
<comment type="catalytic activity">
    <reaction evidence="8">
        <text>L-seryl-[protein] + ATP = O-phospho-L-seryl-[protein] + ADP + H(+)</text>
        <dbReference type="Rhea" id="RHEA:17989"/>
        <dbReference type="Rhea" id="RHEA-COMP:9863"/>
        <dbReference type="Rhea" id="RHEA-COMP:11604"/>
        <dbReference type="ChEBI" id="CHEBI:15378"/>
        <dbReference type="ChEBI" id="CHEBI:29999"/>
        <dbReference type="ChEBI" id="CHEBI:30616"/>
        <dbReference type="ChEBI" id="CHEBI:83421"/>
        <dbReference type="ChEBI" id="CHEBI:456216"/>
        <dbReference type="EC" id="2.7.11.1"/>
    </reaction>
</comment>
<dbReference type="PANTHER" id="PTHR43895">
    <property type="entry name" value="CALCIUM/CALMODULIN-DEPENDENT PROTEIN KINASE KINASE-RELATED"/>
    <property type="match status" value="1"/>
</dbReference>
<dbReference type="PROSITE" id="PS00107">
    <property type="entry name" value="PROTEIN_KINASE_ATP"/>
    <property type="match status" value="1"/>
</dbReference>
<evidence type="ECO:0000256" key="1">
    <source>
        <dbReference type="ARBA" id="ARBA00012513"/>
    </source>
</evidence>
<dbReference type="InterPro" id="IPR017441">
    <property type="entry name" value="Protein_kinase_ATP_BS"/>
</dbReference>
<dbReference type="GO" id="GO:0007165">
    <property type="term" value="P:signal transduction"/>
    <property type="evidence" value="ECO:0007669"/>
    <property type="project" value="TreeGrafter"/>
</dbReference>
<evidence type="ECO:0000256" key="3">
    <source>
        <dbReference type="ARBA" id="ARBA00022679"/>
    </source>
</evidence>
<dbReference type="InterPro" id="IPR008271">
    <property type="entry name" value="Ser/Thr_kinase_AS"/>
</dbReference>
<dbReference type="Gene3D" id="1.10.510.10">
    <property type="entry name" value="Transferase(Phosphotransferase) domain 1"/>
    <property type="match status" value="1"/>
</dbReference>
<evidence type="ECO:0000256" key="11">
    <source>
        <dbReference type="SAM" id="MobiDB-lite"/>
    </source>
</evidence>
<dbReference type="EMBL" id="LN890574">
    <property type="protein sequence ID" value="CUS24400.1"/>
    <property type="molecule type" value="Genomic_DNA"/>
</dbReference>
<feature type="binding site" evidence="9">
    <location>
        <position position="43"/>
    </location>
    <ligand>
        <name>ATP</name>
        <dbReference type="ChEBI" id="CHEBI:30616"/>
    </ligand>
</feature>
<keyword evidence="6 9" id="KW-0067">ATP-binding</keyword>